<dbReference type="InterPro" id="IPR002611">
    <property type="entry name" value="IstB_ATP-bd"/>
</dbReference>
<protein>
    <submittedName>
        <fullName evidence="4">ATP-binding protein</fullName>
    </submittedName>
</protein>
<dbReference type="SUPFAM" id="SSF52540">
    <property type="entry name" value="P-loop containing nucleoside triphosphate hydrolases"/>
    <property type="match status" value="1"/>
</dbReference>
<dbReference type="RefSeq" id="WP_080521079.1">
    <property type="nucleotide sequence ID" value="NZ_LPUF01000001.1"/>
</dbReference>
<evidence type="ECO:0000313" key="5">
    <source>
        <dbReference type="Proteomes" id="UP000191980"/>
    </source>
</evidence>
<accession>A0A1V8M4I2</accession>
<dbReference type="InterPro" id="IPR027417">
    <property type="entry name" value="P-loop_NTPase"/>
</dbReference>
<dbReference type="GO" id="GO:0005524">
    <property type="term" value="F:ATP binding"/>
    <property type="evidence" value="ECO:0007669"/>
    <property type="project" value="UniProtKB-KW"/>
</dbReference>
<dbReference type="InterPro" id="IPR028350">
    <property type="entry name" value="DNAC/IstB-like"/>
</dbReference>
<name>A0A1V8M4I2_9GAMM</name>
<organism evidence="4 5">
    <name type="scientific">Methyloprofundus sedimenti</name>
    <dbReference type="NCBI Taxonomy" id="1420851"/>
    <lineage>
        <taxon>Bacteria</taxon>
        <taxon>Pseudomonadati</taxon>
        <taxon>Pseudomonadota</taxon>
        <taxon>Gammaproteobacteria</taxon>
        <taxon>Methylococcales</taxon>
        <taxon>Methylococcaceae</taxon>
        <taxon>Methyloprofundus</taxon>
    </lineage>
</organism>
<evidence type="ECO:0000256" key="1">
    <source>
        <dbReference type="ARBA" id="ARBA00022741"/>
    </source>
</evidence>
<evidence type="ECO:0000259" key="3">
    <source>
        <dbReference type="Pfam" id="PF01695"/>
    </source>
</evidence>
<dbReference type="GO" id="GO:0006260">
    <property type="term" value="P:DNA replication"/>
    <property type="evidence" value="ECO:0007669"/>
    <property type="project" value="TreeGrafter"/>
</dbReference>
<reference evidence="4 5" key="1">
    <citation type="submission" date="2015-12" db="EMBL/GenBank/DDBJ databases">
        <authorList>
            <person name="Shamseldin A."/>
            <person name="Moawad H."/>
            <person name="Abd El-Rahim W.M."/>
            <person name="Sadowsky M.J."/>
        </authorList>
    </citation>
    <scope>NUCLEOTIDE SEQUENCE [LARGE SCALE GENOMIC DNA]</scope>
    <source>
        <strain evidence="4 5">WF1</strain>
    </source>
</reference>
<keyword evidence="1" id="KW-0547">Nucleotide-binding</keyword>
<dbReference type="Pfam" id="PF01695">
    <property type="entry name" value="IstB_IS21"/>
    <property type="match status" value="1"/>
</dbReference>
<dbReference type="InterPro" id="IPR047661">
    <property type="entry name" value="IstB"/>
</dbReference>
<feature type="domain" description="IstB-like ATP-binding" evidence="3">
    <location>
        <begin position="7"/>
        <end position="243"/>
    </location>
</feature>
<comment type="caution">
    <text evidence="4">The sequence shown here is derived from an EMBL/GenBank/DDBJ whole genome shotgun (WGS) entry which is preliminary data.</text>
</comment>
<evidence type="ECO:0000256" key="2">
    <source>
        <dbReference type="ARBA" id="ARBA00022840"/>
    </source>
</evidence>
<dbReference type="Proteomes" id="UP000191980">
    <property type="component" value="Unassembled WGS sequence"/>
</dbReference>
<dbReference type="NCBIfam" id="NF038214">
    <property type="entry name" value="IS21_help_AAA"/>
    <property type="match status" value="1"/>
</dbReference>
<proteinExistence type="predicted"/>
<keyword evidence="5" id="KW-1185">Reference proteome</keyword>
<sequence length="253" mass="28692">MIEQTITQLSQLKLSGMANALVSQVEQPNTYEGLPFEERLQLLADSEYQDRENRKQQRLLKAAKLKLAANSHAIDYQHPRGLNQSMMALLLHCDWLNKSQNILITGPCGSGKTYIACAIGHTACMKGYSVKYYRLSRLMLELTQAKADGTYSKALQTLAKLDCLIIDDWGLKPLKAAQRNDLMEIMDDRHESSSTIMVSQLPTDQWYQSIGDNTLADAILDRLMHNAHRIKLKGESMRKTQSNLTDREHLEVK</sequence>
<dbReference type="OrthoDB" id="8150723at2"/>
<dbReference type="EMBL" id="LPUF01000001">
    <property type="protein sequence ID" value="OQK16454.1"/>
    <property type="molecule type" value="Genomic_DNA"/>
</dbReference>
<gene>
    <name evidence="4" type="ORF">AU255_00665</name>
</gene>
<dbReference type="Gene3D" id="3.40.50.300">
    <property type="entry name" value="P-loop containing nucleotide triphosphate hydrolases"/>
    <property type="match status" value="1"/>
</dbReference>
<dbReference type="CDD" id="cd00009">
    <property type="entry name" value="AAA"/>
    <property type="match status" value="1"/>
</dbReference>
<keyword evidence="2 4" id="KW-0067">ATP-binding</keyword>
<dbReference type="STRING" id="1420851.AU255_00665"/>
<dbReference type="AlphaFoldDB" id="A0A1V8M4I2"/>
<dbReference type="PIRSF" id="PIRSF003073">
    <property type="entry name" value="DNAC_TnpB_IstB"/>
    <property type="match status" value="1"/>
</dbReference>
<dbReference type="PANTHER" id="PTHR30050:SF4">
    <property type="entry name" value="ATP-BINDING PROTEIN RV3427C IN INSERTION SEQUENCE-RELATED"/>
    <property type="match status" value="1"/>
</dbReference>
<dbReference type="PANTHER" id="PTHR30050">
    <property type="entry name" value="CHROMOSOMAL REPLICATION INITIATOR PROTEIN DNAA"/>
    <property type="match status" value="1"/>
</dbReference>
<evidence type="ECO:0000313" key="4">
    <source>
        <dbReference type="EMBL" id="OQK16454.1"/>
    </source>
</evidence>